<name>A0A7Y9EHP5_9ACTN</name>
<protein>
    <recommendedName>
        <fullName evidence="4">CU044_5270 family protein</fullName>
    </recommendedName>
</protein>
<accession>A0A7Y9EHP5</accession>
<reference evidence="2 3" key="1">
    <citation type="submission" date="2020-07" db="EMBL/GenBank/DDBJ databases">
        <title>Sequencing the genomes of 1000 actinobacteria strains.</title>
        <authorList>
            <person name="Klenk H.-P."/>
        </authorList>
    </citation>
    <scope>NUCLEOTIDE SEQUENCE [LARGE SCALE GENOMIC DNA]</scope>
    <source>
        <strain evidence="2 3">DSM 40398</strain>
    </source>
</reference>
<proteinExistence type="predicted"/>
<comment type="caution">
    <text evidence="2">The sequence shown here is derived from an EMBL/GenBank/DDBJ whole genome shotgun (WGS) entry which is preliminary data.</text>
</comment>
<keyword evidence="1" id="KW-0472">Membrane</keyword>
<evidence type="ECO:0000313" key="3">
    <source>
        <dbReference type="Proteomes" id="UP000529783"/>
    </source>
</evidence>
<dbReference type="EMBL" id="JACCBA010000001">
    <property type="protein sequence ID" value="NYD47929.1"/>
    <property type="molecule type" value="Genomic_DNA"/>
</dbReference>
<evidence type="ECO:0008006" key="4">
    <source>
        <dbReference type="Google" id="ProtNLM"/>
    </source>
</evidence>
<keyword evidence="3" id="KW-1185">Reference proteome</keyword>
<gene>
    <name evidence="2" type="ORF">BJY14_003912</name>
</gene>
<dbReference type="NCBIfam" id="NF038083">
    <property type="entry name" value="CU044_5270_fam"/>
    <property type="match status" value="1"/>
</dbReference>
<dbReference type="InterPro" id="IPR047789">
    <property type="entry name" value="CU044_5270-like"/>
</dbReference>
<sequence length="378" mass="40382">MDELSMIREAYGEPAPPALREMTEARARVFEEPASRRRVRVGWRFRAGLGLVAAGAAVAIAVTVTGSGSPAPPAVDLGKRAVLAAAERAAAQPTGRYWFSDQIQGRSFLMRPESGEYAIVGAHSEGFQWAGARTGDGGAFYGRDLPARPLTPQDAAAWKRAGSPGTFRVWEKDHYSTYTRGTTQWKANREGASRGGTFLVGGRTMTVARIQELPTDPGALAKMFFDSGGKAGVPVPAGRPMSPSDKMLVTSDLLELSPLPPKVRAGLMRALAAQPGIRAVGRATDPLGRTGVALAAADEPVRVDAGLGAPPQEQGEYRVRSELVFDRRDGMLLAEQRVLTRPGGAYRTREPGFVIGYWAVRDSGWTDTMPKPPSGLPS</sequence>
<keyword evidence="1" id="KW-1133">Transmembrane helix</keyword>
<evidence type="ECO:0000256" key="1">
    <source>
        <dbReference type="SAM" id="Phobius"/>
    </source>
</evidence>
<keyword evidence="1" id="KW-0812">Transmembrane</keyword>
<organism evidence="2 3">
    <name type="scientific">Actinomadura luteofluorescens</name>
    <dbReference type="NCBI Taxonomy" id="46163"/>
    <lineage>
        <taxon>Bacteria</taxon>
        <taxon>Bacillati</taxon>
        <taxon>Actinomycetota</taxon>
        <taxon>Actinomycetes</taxon>
        <taxon>Streptosporangiales</taxon>
        <taxon>Thermomonosporaceae</taxon>
        <taxon>Actinomadura</taxon>
    </lineage>
</organism>
<evidence type="ECO:0000313" key="2">
    <source>
        <dbReference type="EMBL" id="NYD47929.1"/>
    </source>
</evidence>
<feature type="transmembrane region" description="Helical" evidence="1">
    <location>
        <begin position="45"/>
        <end position="64"/>
    </location>
</feature>
<dbReference type="RefSeq" id="WP_179844929.1">
    <property type="nucleotide sequence ID" value="NZ_JACCBA010000001.1"/>
</dbReference>
<dbReference type="AlphaFoldDB" id="A0A7Y9EHP5"/>
<dbReference type="Proteomes" id="UP000529783">
    <property type="component" value="Unassembled WGS sequence"/>
</dbReference>